<dbReference type="AlphaFoldDB" id="A0A7G9S6X1"/>
<dbReference type="InterPro" id="IPR046231">
    <property type="entry name" value="DUF6264"/>
</dbReference>
<dbReference type="KEGG" id="ldn:H9L06_04615"/>
<evidence type="ECO:0000313" key="3">
    <source>
        <dbReference type="EMBL" id="QNN63596.1"/>
    </source>
</evidence>
<gene>
    <name evidence="3" type="ORF">H9L06_04615</name>
</gene>
<dbReference type="Pfam" id="PF19779">
    <property type="entry name" value="DUF6264"/>
    <property type="match status" value="1"/>
</dbReference>
<organism evidence="3 4">
    <name type="scientific">Leucobacter denitrificans</name>
    <dbReference type="NCBI Taxonomy" id="683042"/>
    <lineage>
        <taxon>Bacteria</taxon>
        <taxon>Bacillati</taxon>
        <taxon>Actinomycetota</taxon>
        <taxon>Actinomycetes</taxon>
        <taxon>Micrococcales</taxon>
        <taxon>Microbacteriaceae</taxon>
        <taxon>Leucobacter</taxon>
    </lineage>
</organism>
<sequence>MATENEGDNRPKPEYGEYAPEGWEWKPEGAEESGASDDTAAAAGTSTPTTTPPSNAGSANMPGVPHNLGVGAALPPRSSASKQQHGPSQANAGAPYRAEAPQQGLTQAPSQAPLHNQAAPSSLAPSTAPAPAATKPARGADKVVTILLLVVGLIGALQSGLAMISLSSTFRIIGTAPGFESFTVPSWIDPAGKIIGIALLAFYGIVLVYSICRLRAGKLTFWVPLAAGAIVTVLVIAVVFIAIMTTPDLLNVLGNPEKSTELIENLQGRTGL</sequence>
<protein>
    <submittedName>
        <fullName evidence="3">Uncharacterized protein</fullName>
    </submittedName>
</protein>
<keyword evidence="2" id="KW-0472">Membrane</keyword>
<feature type="region of interest" description="Disordered" evidence="1">
    <location>
        <begin position="1"/>
        <end position="135"/>
    </location>
</feature>
<keyword evidence="2" id="KW-0812">Transmembrane</keyword>
<feature type="compositionally biased region" description="Low complexity" evidence="1">
    <location>
        <begin position="118"/>
        <end position="135"/>
    </location>
</feature>
<reference evidence="3 4" key="1">
    <citation type="submission" date="2020-08" db="EMBL/GenBank/DDBJ databases">
        <title>Genome sequence of Leucobacter denitrificans KACC 14055T.</title>
        <authorList>
            <person name="Hyun D.-W."/>
            <person name="Bae J.-W."/>
        </authorList>
    </citation>
    <scope>NUCLEOTIDE SEQUENCE [LARGE SCALE GENOMIC DNA]</scope>
    <source>
        <strain evidence="3 4">KACC 14055</strain>
    </source>
</reference>
<proteinExistence type="predicted"/>
<evidence type="ECO:0000256" key="1">
    <source>
        <dbReference type="SAM" id="MobiDB-lite"/>
    </source>
</evidence>
<evidence type="ECO:0000313" key="4">
    <source>
        <dbReference type="Proteomes" id="UP000515934"/>
    </source>
</evidence>
<keyword evidence="2" id="KW-1133">Transmembrane helix</keyword>
<dbReference type="RefSeq" id="WP_187556060.1">
    <property type="nucleotide sequence ID" value="NZ_CP060716.1"/>
</dbReference>
<dbReference type="Proteomes" id="UP000515934">
    <property type="component" value="Chromosome"/>
</dbReference>
<keyword evidence="4" id="KW-1185">Reference proteome</keyword>
<name>A0A7G9S6X1_9MICO</name>
<dbReference type="EMBL" id="CP060716">
    <property type="protein sequence ID" value="QNN63596.1"/>
    <property type="molecule type" value="Genomic_DNA"/>
</dbReference>
<feature type="transmembrane region" description="Helical" evidence="2">
    <location>
        <begin position="194"/>
        <end position="212"/>
    </location>
</feature>
<accession>A0A7G9S6X1</accession>
<feature type="compositionally biased region" description="Polar residues" evidence="1">
    <location>
        <begin position="103"/>
        <end position="114"/>
    </location>
</feature>
<feature type="compositionally biased region" description="Polar residues" evidence="1">
    <location>
        <begin position="78"/>
        <end position="91"/>
    </location>
</feature>
<feature type="transmembrane region" description="Helical" evidence="2">
    <location>
        <begin position="219"/>
        <end position="243"/>
    </location>
</feature>
<evidence type="ECO:0000256" key="2">
    <source>
        <dbReference type="SAM" id="Phobius"/>
    </source>
</evidence>
<feature type="compositionally biased region" description="Low complexity" evidence="1">
    <location>
        <begin position="36"/>
        <end position="59"/>
    </location>
</feature>
<feature type="transmembrane region" description="Helical" evidence="2">
    <location>
        <begin position="143"/>
        <end position="174"/>
    </location>
</feature>